<dbReference type="SUPFAM" id="SSF55961">
    <property type="entry name" value="Bet v1-like"/>
    <property type="match status" value="1"/>
</dbReference>
<gene>
    <name evidence="3" type="ORF">GEV33_013636</name>
</gene>
<evidence type="ECO:0000313" key="4">
    <source>
        <dbReference type="Proteomes" id="UP000719412"/>
    </source>
</evidence>
<reference evidence="3" key="1">
    <citation type="journal article" date="2020" name="J Insects Food Feed">
        <title>The yellow mealworm (Tenebrio molitor) genome: a resource for the emerging insects as food and feed industry.</title>
        <authorList>
            <person name="Eriksson T."/>
            <person name="Andere A."/>
            <person name="Kelstrup H."/>
            <person name="Emery V."/>
            <person name="Picard C."/>
        </authorList>
    </citation>
    <scope>NUCLEOTIDE SEQUENCE</scope>
    <source>
        <strain evidence="3">Stoneville</strain>
        <tissue evidence="3">Whole head</tissue>
    </source>
</reference>
<dbReference type="InterPro" id="IPR013538">
    <property type="entry name" value="ASHA1/2-like_C"/>
</dbReference>
<dbReference type="AlphaFoldDB" id="A0A8J6H783"/>
<evidence type="ECO:0000256" key="1">
    <source>
        <dbReference type="ARBA" id="ARBA00006817"/>
    </source>
</evidence>
<dbReference type="Pfam" id="PF08327">
    <property type="entry name" value="AHSA1"/>
    <property type="match status" value="1"/>
</dbReference>
<sequence>MTGDTVPSPEPKSGGRCDFLAGVNTDEKREVQLRSMQHARGSPQRSHLWPCLIVNGHITHRLLGLLQGAAGSIGVDCPGWRLWSSHSTPTQTHPRTRMAFIDFRPRREPRFHGWDCSGRARRHEHHLSIFMAFFSRRSTLQPEKNEIPRKLDTLYLNVSNSRRSPTADGRPYMQMPPTGCLNTHSAPSPDSTVEVNCGGLSGENGDHSGNFLTVASRIDEKKNQSSYTSRKQIKIQKADTIGKYLNLKSSKSTNDDNRKIRVAFQSKNRRRSKDEISWIQLKERRCVRGVTGEASSLAPRIQSGAPVVDFASSSMKISGARIPCDPRWIVEERPDATNVNNWHWTEKNAGPWSIDRIKELFKDHPVKSDLADIHFTEVEKCEGEASASNRKGKLIFFYEWDLTIKWSGKLKDGSEKEYSGKVKIPNLSEENDVSELDIRISVKDSDEEGDKLKEIMSKVGKEEVREQLAKYISSLKVEFSKGMILPKKDEVKPDAVKTLTSGFNKKINMTPVVTEKSKRIGLKIDVTTISLRQEFQCKGQEFYDALTRIEMVTAFTRAHVKMEATKGGKFELFNGNIVGQFEELVPGKKIVQQWRYKQWPEGHYSSDHTEVNLVQTGVPSGLPEITEKTVELNTASEYNDLKREIQNICQISPEDNKVIKLRRDDEVLVPLSFLLESTDPDKYFYIDICKINYANKATASLLQDAYIDSVCQKLRNMESRIVKAELLLPQLEWRRQAHMEETVNSLSNRVSFLNRRVDELLPAQWRSKMPQPMA</sequence>
<feature type="domain" description="Activator of Hsp90 ATPase AHSA1-like N-terminal" evidence="2">
    <location>
        <begin position="346"/>
        <end position="481"/>
    </location>
</feature>
<dbReference type="Gene3D" id="3.15.10.20">
    <property type="entry name" value="Activator of Hsp90 ATPase Aha1, N-terminal domain"/>
    <property type="match status" value="1"/>
</dbReference>
<comment type="similarity">
    <text evidence="1">Belongs to the AHA1 family.</text>
</comment>
<comment type="caution">
    <text evidence="3">The sequence shown here is derived from an EMBL/GenBank/DDBJ whole genome shotgun (WGS) entry which is preliminary data.</text>
</comment>
<dbReference type="SMART" id="SM01000">
    <property type="entry name" value="Aha1_N"/>
    <property type="match status" value="1"/>
</dbReference>
<dbReference type="CDD" id="cd08892">
    <property type="entry name" value="SRPBCC_Aha1"/>
    <property type="match status" value="1"/>
</dbReference>
<dbReference type="PANTHER" id="PTHR13009">
    <property type="entry name" value="HEAT SHOCK PROTEIN 90 HSP90 CO-CHAPERONE AHA-1"/>
    <property type="match status" value="1"/>
</dbReference>
<accession>A0A8J6H783</accession>
<proteinExistence type="inferred from homology"/>
<dbReference type="Gene3D" id="3.30.530.20">
    <property type="match status" value="1"/>
</dbReference>
<dbReference type="GO" id="GO:0005829">
    <property type="term" value="C:cytosol"/>
    <property type="evidence" value="ECO:0007669"/>
    <property type="project" value="TreeGrafter"/>
</dbReference>
<dbReference type="Pfam" id="PF09229">
    <property type="entry name" value="Aha1_N"/>
    <property type="match status" value="1"/>
</dbReference>
<dbReference type="GO" id="GO:0001671">
    <property type="term" value="F:ATPase activator activity"/>
    <property type="evidence" value="ECO:0007669"/>
    <property type="project" value="InterPro"/>
</dbReference>
<dbReference type="SUPFAM" id="SSF103111">
    <property type="entry name" value="Activator of Hsp90 ATPase, Aha1"/>
    <property type="match status" value="1"/>
</dbReference>
<organism evidence="3 4">
    <name type="scientific">Tenebrio molitor</name>
    <name type="common">Yellow mealworm beetle</name>
    <dbReference type="NCBI Taxonomy" id="7067"/>
    <lineage>
        <taxon>Eukaryota</taxon>
        <taxon>Metazoa</taxon>
        <taxon>Ecdysozoa</taxon>
        <taxon>Arthropoda</taxon>
        <taxon>Hexapoda</taxon>
        <taxon>Insecta</taxon>
        <taxon>Pterygota</taxon>
        <taxon>Neoptera</taxon>
        <taxon>Endopterygota</taxon>
        <taxon>Coleoptera</taxon>
        <taxon>Polyphaga</taxon>
        <taxon>Cucujiformia</taxon>
        <taxon>Tenebrionidae</taxon>
        <taxon>Tenebrio</taxon>
    </lineage>
</organism>
<dbReference type="InterPro" id="IPR015310">
    <property type="entry name" value="AHSA1-like_N"/>
</dbReference>
<protein>
    <recommendedName>
        <fullName evidence="2">Activator of Hsp90 ATPase AHSA1-like N-terminal domain-containing protein</fullName>
    </recommendedName>
</protein>
<name>A0A8J6H783_TENMO</name>
<dbReference type="GO" id="GO:0051087">
    <property type="term" value="F:protein-folding chaperone binding"/>
    <property type="evidence" value="ECO:0007669"/>
    <property type="project" value="InterPro"/>
</dbReference>
<dbReference type="InterPro" id="IPR023393">
    <property type="entry name" value="START-like_dom_sf"/>
</dbReference>
<dbReference type="EMBL" id="JABDTM020028302">
    <property type="protein sequence ID" value="KAH0809156.1"/>
    <property type="molecule type" value="Genomic_DNA"/>
</dbReference>
<keyword evidence="4" id="KW-1185">Reference proteome</keyword>
<evidence type="ECO:0000313" key="3">
    <source>
        <dbReference type="EMBL" id="KAH0809156.1"/>
    </source>
</evidence>
<dbReference type="InterPro" id="IPR036338">
    <property type="entry name" value="Aha1"/>
</dbReference>
<dbReference type="GO" id="GO:0006457">
    <property type="term" value="P:protein folding"/>
    <property type="evidence" value="ECO:0007669"/>
    <property type="project" value="TreeGrafter"/>
</dbReference>
<dbReference type="PANTHER" id="PTHR13009:SF22">
    <property type="entry name" value="LD43819P"/>
    <property type="match status" value="1"/>
</dbReference>
<dbReference type="Proteomes" id="UP000719412">
    <property type="component" value="Unassembled WGS sequence"/>
</dbReference>
<evidence type="ECO:0000259" key="2">
    <source>
        <dbReference type="SMART" id="SM01000"/>
    </source>
</evidence>
<reference evidence="3" key="2">
    <citation type="submission" date="2021-08" db="EMBL/GenBank/DDBJ databases">
        <authorList>
            <person name="Eriksson T."/>
        </authorList>
    </citation>
    <scope>NUCLEOTIDE SEQUENCE</scope>
    <source>
        <strain evidence="3">Stoneville</strain>
        <tissue evidence="3">Whole head</tissue>
    </source>
</reference>